<dbReference type="Pfam" id="PF01344">
    <property type="entry name" value="Kelch_1"/>
    <property type="match status" value="1"/>
</dbReference>
<evidence type="ECO:0000313" key="3">
    <source>
        <dbReference type="EMBL" id="EFJ06535.1"/>
    </source>
</evidence>
<name>D8T9Z6_SELML</name>
<keyword evidence="4" id="KW-1185">Reference proteome</keyword>
<evidence type="ECO:0000313" key="4">
    <source>
        <dbReference type="Proteomes" id="UP000001514"/>
    </source>
</evidence>
<dbReference type="Gramene" id="EFJ06535">
    <property type="protein sequence ID" value="EFJ06535"/>
    <property type="gene ID" value="SELMODRAFT_236511"/>
</dbReference>
<dbReference type="InterPro" id="IPR006652">
    <property type="entry name" value="Kelch_1"/>
</dbReference>
<gene>
    <name evidence="3" type="ORF">SELMODRAFT_236511</name>
</gene>
<dbReference type="OMA" id="DLWMTLP"/>
<keyword evidence="2" id="KW-0677">Repeat</keyword>
<sequence length="353" mass="38158">MASLIEGLPDAIAMQCLARAPLGMHRAMRAVCRSWRAALRNGGGGSGGAELFRVRSAAGLREEWLFVTSFEPDRVWEAYDPSGGHWHTLPLFPSSIARLSNFGTAALHRQLFVVGGGSDEVDHATGERDRPFASAAVWCFDALQGRWEARSPMLTPRSQFACAAVAGKIIVAGGFGCSRRPLASAEIYDPEADRWDAIADVGEVHNAACSGLVLGGAMALLYKGHSLVQLYDPALDSWTLHGSQWREFPGRLAVVGDEVCGVASSYLIRGLNEPQLWRHWAEYFHRIGFGVAGIGNDLYVVGGILGPQQESMRIHVLKEVDIWSVEGGEFEKKGTTSMTWCSGTVLGCAVVSL</sequence>
<dbReference type="CDD" id="cd22152">
    <property type="entry name" value="F-box_AtAFR-like"/>
    <property type="match status" value="1"/>
</dbReference>
<dbReference type="AlphaFoldDB" id="D8T9Z6"/>
<dbReference type="SUPFAM" id="SSF117281">
    <property type="entry name" value="Kelch motif"/>
    <property type="match status" value="1"/>
</dbReference>
<dbReference type="Gene3D" id="2.120.10.80">
    <property type="entry name" value="Kelch-type beta propeller"/>
    <property type="match status" value="1"/>
</dbReference>
<organism evidence="4">
    <name type="scientific">Selaginella moellendorffii</name>
    <name type="common">Spikemoss</name>
    <dbReference type="NCBI Taxonomy" id="88036"/>
    <lineage>
        <taxon>Eukaryota</taxon>
        <taxon>Viridiplantae</taxon>
        <taxon>Streptophyta</taxon>
        <taxon>Embryophyta</taxon>
        <taxon>Tracheophyta</taxon>
        <taxon>Lycopodiopsida</taxon>
        <taxon>Selaginellales</taxon>
        <taxon>Selaginellaceae</taxon>
        <taxon>Selaginella</taxon>
    </lineage>
</organism>
<dbReference type="PANTHER" id="PTHR46344:SF21">
    <property type="entry name" value="F-BOX_KELCH-REPEAT PROTEIN SKIP30 ISOFORM X2"/>
    <property type="match status" value="1"/>
</dbReference>
<dbReference type="eggNOG" id="KOG1072">
    <property type="taxonomic scope" value="Eukaryota"/>
</dbReference>
<dbReference type="KEGG" id="smo:SELMODRAFT_236511"/>
<dbReference type="OrthoDB" id="45365at2759"/>
<reference evidence="3 4" key="1">
    <citation type="journal article" date="2011" name="Science">
        <title>The Selaginella genome identifies genetic changes associated with the evolution of vascular plants.</title>
        <authorList>
            <person name="Banks J.A."/>
            <person name="Nishiyama T."/>
            <person name="Hasebe M."/>
            <person name="Bowman J.L."/>
            <person name="Gribskov M."/>
            <person name="dePamphilis C."/>
            <person name="Albert V.A."/>
            <person name="Aono N."/>
            <person name="Aoyama T."/>
            <person name="Ambrose B.A."/>
            <person name="Ashton N.W."/>
            <person name="Axtell M.J."/>
            <person name="Barker E."/>
            <person name="Barker M.S."/>
            <person name="Bennetzen J.L."/>
            <person name="Bonawitz N.D."/>
            <person name="Chapple C."/>
            <person name="Cheng C."/>
            <person name="Correa L.G."/>
            <person name="Dacre M."/>
            <person name="DeBarry J."/>
            <person name="Dreyer I."/>
            <person name="Elias M."/>
            <person name="Engstrom E.M."/>
            <person name="Estelle M."/>
            <person name="Feng L."/>
            <person name="Finet C."/>
            <person name="Floyd S.K."/>
            <person name="Frommer W.B."/>
            <person name="Fujita T."/>
            <person name="Gramzow L."/>
            <person name="Gutensohn M."/>
            <person name="Harholt J."/>
            <person name="Hattori M."/>
            <person name="Heyl A."/>
            <person name="Hirai T."/>
            <person name="Hiwatashi Y."/>
            <person name="Ishikawa M."/>
            <person name="Iwata M."/>
            <person name="Karol K.G."/>
            <person name="Koehler B."/>
            <person name="Kolukisaoglu U."/>
            <person name="Kubo M."/>
            <person name="Kurata T."/>
            <person name="Lalonde S."/>
            <person name="Li K."/>
            <person name="Li Y."/>
            <person name="Litt A."/>
            <person name="Lyons E."/>
            <person name="Manning G."/>
            <person name="Maruyama T."/>
            <person name="Michael T.P."/>
            <person name="Mikami K."/>
            <person name="Miyazaki S."/>
            <person name="Morinaga S."/>
            <person name="Murata T."/>
            <person name="Mueller-Roeber B."/>
            <person name="Nelson D.R."/>
            <person name="Obara M."/>
            <person name="Oguri Y."/>
            <person name="Olmstead R.G."/>
            <person name="Onodera N."/>
            <person name="Petersen B.L."/>
            <person name="Pils B."/>
            <person name="Prigge M."/>
            <person name="Rensing S.A."/>
            <person name="Riano-Pachon D.M."/>
            <person name="Roberts A.W."/>
            <person name="Sato Y."/>
            <person name="Scheller H.V."/>
            <person name="Schulz B."/>
            <person name="Schulz C."/>
            <person name="Shakirov E.V."/>
            <person name="Shibagaki N."/>
            <person name="Shinohara N."/>
            <person name="Shippen D.E."/>
            <person name="Soerensen I."/>
            <person name="Sotooka R."/>
            <person name="Sugimoto N."/>
            <person name="Sugita M."/>
            <person name="Sumikawa N."/>
            <person name="Tanurdzic M."/>
            <person name="Theissen G."/>
            <person name="Ulvskov P."/>
            <person name="Wakazuki S."/>
            <person name="Weng J.K."/>
            <person name="Willats W.W."/>
            <person name="Wipf D."/>
            <person name="Wolf P.G."/>
            <person name="Yang L."/>
            <person name="Zimmer A.D."/>
            <person name="Zhu Q."/>
            <person name="Mitros T."/>
            <person name="Hellsten U."/>
            <person name="Loque D."/>
            <person name="Otillar R."/>
            <person name="Salamov A."/>
            <person name="Schmutz J."/>
            <person name="Shapiro H."/>
            <person name="Lindquist E."/>
            <person name="Lucas S."/>
            <person name="Rokhsar D."/>
            <person name="Grigoriev I.V."/>
        </authorList>
    </citation>
    <scope>NUCLEOTIDE SEQUENCE [LARGE SCALE GENOMIC DNA]</scope>
</reference>
<dbReference type="SMART" id="SM00612">
    <property type="entry name" value="Kelch"/>
    <property type="match status" value="2"/>
</dbReference>
<dbReference type="InterPro" id="IPR015915">
    <property type="entry name" value="Kelch-typ_b-propeller"/>
</dbReference>
<evidence type="ECO:0000256" key="2">
    <source>
        <dbReference type="ARBA" id="ARBA00022737"/>
    </source>
</evidence>
<dbReference type="Proteomes" id="UP000001514">
    <property type="component" value="Unassembled WGS sequence"/>
</dbReference>
<proteinExistence type="predicted"/>
<dbReference type="HOGENOM" id="CLU_028510_1_1_1"/>
<protein>
    <recommendedName>
        <fullName evidence="5">F-box domain-containing protein</fullName>
    </recommendedName>
</protein>
<dbReference type="InParanoid" id="D8T9Z6"/>
<accession>D8T9Z6</accession>
<dbReference type="PANTHER" id="PTHR46344">
    <property type="entry name" value="OS02G0202900 PROTEIN"/>
    <property type="match status" value="1"/>
</dbReference>
<dbReference type="EMBL" id="GL377699">
    <property type="protein sequence ID" value="EFJ06535.1"/>
    <property type="molecule type" value="Genomic_DNA"/>
</dbReference>
<keyword evidence="1" id="KW-0880">Kelch repeat</keyword>
<evidence type="ECO:0008006" key="5">
    <source>
        <dbReference type="Google" id="ProtNLM"/>
    </source>
</evidence>
<dbReference type="FunCoup" id="D8T9Z6">
    <property type="interactions" value="36"/>
</dbReference>
<evidence type="ECO:0000256" key="1">
    <source>
        <dbReference type="ARBA" id="ARBA00022441"/>
    </source>
</evidence>